<evidence type="ECO:0000259" key="4">
    <source>
        <dbReference type="Pfam" id="PF06428"/>
    </source>
</evidence>
<evidence type="ECO:0000313" key="5">
    <source>
        <dbReference type="EMBL" id="KAH6892216.1"/>
    </source>
</evidence>
<evidence type="ECO:0000256" key="2">
    <source>
        <dbReference type="SAM" id="Coils"/>
    </source>
</evidence>
<evidence type="ECO:0000313" key="6">
    <source>
        <dbReference type="Proteomes" id="UP000777438"/>
    </source>
</evidence>
<dbReference type="Proteomes" id="UP000777438">
    <property type="component" value="Unassembled WGS sequence"/>
</dbReference>
<feature type="region of interest" description="Disordered" evidence="3">
    <location>
        <begin position="138"/>
        <end position="168"/>
    </location>
</feature>
<dbReference type="EMBL" id="JAGPYM010000007">
    <property type="protein sequence ID" value="KAH6892216.1"/>
    <property type="molecule type" value="Genomic_DNA"/>
</dbReference>
<dbReference type="GO" id="GO:0051286">
    <property type="term" value="C:cell tip"/>
    <property type="evidence" value="ECO:0007669"/>
    <property type="project" value="TreeGrafter"/>
</dbReference>
<dbReference type="PANTHER" id="PTHR14430:SF4">
    <property type="entry name" value="GDP_GTP EXCHANGE FACTOR SEC2 N-TERMINAL DOMAIN-CONTAINING PROTEIN"/>
    <property type="match status" value="1"/>
</dbReference>
<reference evidence="5 6" key="1">
    <citation type="journal article" date="2021" name="Nat. Commun.">
        <title>Genetic determinants of endophytism in the Arabidopsis root mycobiome.</title>
        <authorList>
            <person name="Mesny F."/>
            <person name="Miyauchi S."/>
            <person name="Thiergart T."/>
            <person name="Pickel B."/>
            <person name="Atanasova L."/>
            <person name="Karlsson M."/>
            <person name="Huettel B."/>
            <person name="Barry K.W."/>
            <person name="Haridas S."/>
            <person name="Chen C."/>
            <person name="Bauer D."/>
            <person name="Andreopoulos W."/>
            <person name="Pangilinan J."/>
            <person name="LaButti K."/>
            <person name="Riley R."/>
            <person name="Lipzen A."/>
            <person name="Clum A."/>
            <person name="Drula E."/>
            <person name="Henrissat B."/>
            <person name="Kohler A."/>
            <person name="Grigoriev I.V."/>
            <person name="Martin F.M."/>
            <person name="Hacquard S."/>
        </authorList>
    </citation>
    <scope>NUCLEOTIDE SEQUENCE [LARGE SCALE GENOMIC DNA]</scope>
    <source>
        <strain evidence="5 6">MPI-CAGE-CH-0241</strain>
    </source>
</reference>
<evidence type="ECO:0000256" key="3">
    <source>
        <dbReference type="SAM" id="MobiDB-lite"/>
    </source>
</evidence>
<dbReference type="GO" id="GO:0070319">
    <property type="term" value="C:Golgi to plasma membrane transport vesicle"/>
    <property type="evidence" value="ECO:0007669"/>
    <property type="project" value="TreeGrafter"/>
</dbReference>
<feature type="coiled-coil region" evidence="2">
    <location>
        <begin position="30"/>
        <end position="64"/>
    </location>
</feature>
<feature type="region of interest" description="Disordered" evidence="3">
    <location>
        <begin position="77"/>
        <end position="109"/>
    </location>
</feature>
<proteinExistence type="predicted"/>
<dbReference type="InterPro" id="IPR009449">
    <property type="entry name" value="Sec2_N"/>
</dbReference>
<dbReference type="SUPFAM" id="SSF144284">
    <property type="entry name" value="Sec2 N-terminal region"/>
    <property type="match status" value="1"/>
</dbReference>
<dbReference type="PANTHER" id="PTHR14430">
    <property type="entry name" value="RABIN3-RELATED"/>
    <property type="match status" value="1"/>
</dbReference>
<gene>
    <name evidence="5" type="ORF">B0T10DRAFT_457931</name>
</gene>
<name>A0A9P9ARH6_9HYPO</name>
<dbReference type="AlphaFoldDB" id="A0A9P9ARH6"/>
<protein>
    <recommendedName>
        <fullName evidence="4">GDP/GTP exchange factor Sec2 N-terminal domain-containing protein</fullName>
    </recommendedName>
</protein>
<sequence>MVMTLATPPSLPAAAPGCCPGCGYALPADLDDSHGQLLQAQAKIHDLETQVRLLNEKATAAVDRWADYEDELTKLRAQLPQNQSRRQPPQEEDDRPPPPPPKSPAATNSRMSFLQSGTSRLSALLTPRKSTPELRTLDTRTHQHHQHPHPAQRNASSPVPPPSPSNEDLLEALSREQNLRKEAEGQVAATSKEIEELSAALFEQANEMVAEERRARAKLEERVGELERRDAEKRRRLEKLEGAMQRIERVRLLLAESDDSDEDALDEEEEDVEFRGYEELERLKNRQHGNTTMKPGEPVTL</sequence>
<organism evidence="5 6">
    <name type="scientific">Thelonectria olida</name>
    <dbReference type="NCBI Taxonomy" id="1576542"/>
    <lineage>
        <taxon>Eukaryota</taxon>
        <taxon>Fungi</taxon>
        <taxon>Dikarya</taxon>
        <taxon>Ascomycota</taxon>
        <taxon>Pezizomycotina</taxon>
        <taxon>Sordariomycetes</taxon>
        <taxon>Hypocreomycetidae</taxon>
        <taxon>Hypocreales</taxon>
        <taxon>Nectriaceae</taxon>
        <taxon>Thelonectria</taxon>
    </lineage>
</organism>
<keyword evidence="6" id="KW-1185">Reference proteome</keyword>
<dbReference type="OrthoDB" id="5560525at2759"/>
<comment type="caution">
    <text evidence="5">The sequence shown here is derived from an EMBL/GenBank/DDBJ whole genome shotgun (WGS) entry which is preliminary data.</text>
</comment>
<dbReference type="GO" id="GO:0005085">
    <property type="term" value="F:guanyl-nucleotide exchange factor activity"/>
    <property type="evidence" value="ECO:0007669"/>
    <property type="project" value="InterPro"/>
</dbReference>
<accession>A0A9P9ARH6</accession>
<feature type="domain" description="GDP/GTP exchange factor Sec2 N-terminal" evidence="4">
    <location>
        <begin position="166"/>
        <end position="242"/>
    </location>
</feature>
<keyword evidence="1 2" id="KW-0175">Coiled coil</keyword>
<dbReference type="GO" id="GO:0006887">
    <property type="term" value="P:exocytosis"/>
    <property type="evidence" value="ECO:0007669"/>
    <property type="project" value="TreeGrafter"/>
</dbReference>
<evidence type="ECO:0000256" key="1">
    <source>
        <dbReference type="ARBA" id="ARBA00023054"/>
    </source>
</evidence>
<dbReference type="InterPro" id="IPR040351">
    <property type="entry name" value="RAB3IL/RAB3IP/Sec2"/>
</dbReference>
<dbReference type="Pfam" id="PF06428">
    <property type="entry name" value="Sec2p"/>
    <property type="match status" value="1"/>
</dbReference>
<dbReference type="Gene3D" id="6.10.140.910">
    <property type="match status" value="1"/>
</dbReference>